<dbReference type="EMBL" id="MPJW01000200">
    <property type="protein sequence ID" value="OLU37469.1"/>
    <property type="molecule type" value="Genomic_DNA"/>
</dbReference>
<dbReference type="RefSeq" id="WP_075820801.1">
    <property type="nucleotide sequence ID" value="NZ_CAPNHH010000010.1"/>
</dbReference>
<feature type="domain" description="Calcineurin-like phosphoesterase" evidence="1">
    <location>
        <begin position="18"/>
        <end position="203"/>
    </location>
</feature>
<dbReference type="Proteomes" id="UP000186341">
    <property type="component" value="Unassembled WGS sequence"/>
</dbReference>
<dbReference type="AlphaFoldDB" id="A0A1U7NDR4"/>
<dbReference type="PANTHER" id="PTHR42850">
    <property type="entry name" value="METALLOPHOSPHOESTERASE"/>
    <property type="match status" value="1"/>
</dbReference>
<comment type="caution">
    <text evidence="2">The sequence shown here is derived from an EMBL/GenBank/DDBJ whole genome shotgun (WGS) entry which is preliminary data.</text>
</comment>
<dbReference type="InterPro" id="IPR029052">
    <property type="entry name" value="Metallo-depent_PP-like"/>
</dbReference>
<gene>
    <name evidence="2" type="ORF">BO222_10670</name>
</gene>
<keyword evidence="3" id="KW-1185">Reference proteome</keyword>
<dbReference type="Gene3D" id="3.60.21.10">
    <property type="match status" value="1"/>
</dbReference>
<evidence type="ECO:0000313" key="3">
    <source>
        <dbReference type="Proteomes" id="UP000186341"/>
    </source>
</evidence>
<accession>A0A1U7NDR4</accession>
<sequence length="368" mass="42484">MNRKVKSIWLDSFEGREIVISDIHGDYDGYNLLLKKINYQPGQDRLILLGDLVEKGFENLKLLRQIKKQTEEENVYAVMGNCDFVAKNFLYSYRLDFIKEVLLKRKGSLIHEMIQEAALDPLSDETDMDQLAYELRKHFLAELSFLNDLPHVIETPKRIYSHAGLIDEKTYADDFSYVLTYPLFAECEMRFTKMIVVGHMPVSEYCRFKADCNPRFFSESNIFSIDGGNMVKKAGQLNAIIFDGNLVSTDFIDHLPLARAKVTTHPKNRTSFVISFNRGEVEVVEEGETSSRVYSPYLKRTFWIDNDFLKGHKGTDFTNYEMPLRQGEAVKVIQSYGSKTQVKKQGIIGWTLTENLEFDELKLNNPQS</sequence>
<dbReference type="GO" id="GO:0008803">
    <property type="term" value="F:bis(5'-nucleosyl)-tetraphosphatase (symmetrical) activity"/>
    <property type="evidence" value="ECO:0007669"/>
    <property type="project" value="TreeGrafter"/>
</dbReference>
<dbReference type="GO" id="GO:0016791">
    <property type="term" value="F:phosphatase activity"/>
    <property type="evidence" value="ECO:0007669"/>
    <property type="project" value="TreeGrafter"/>
</dbReference>
<evidence type="ECO:0000259" key="1">
    <source>
        <dbReference type="Pfam" id="PF00149"/>
    </source>
</evidence>
<dbReference type="PANTHER" id="PTHR42850:SF4">
    <property type="entry name" value="ZINC-DEPENDENT ENDOPOLYPHOSPHATASE"/>
    <property type="match status" value="1"/>
</dbReference>
<dbReference type="GeneID" id="82203613"/>
<dbReference type="GO" id="GO:0110154">
    <property type="term" value="P:RNA decapping"/>
    <property type="evidence" value="ECO:0007669"/>
    <property type="project" value="TreeGrafter"/>
</dbReference>
<organism evidence="2 3">
    <name type="scientific">Ileibacterium valens</name>
    <dbReference type="NCBI Taxonomy" id="1862668"/>
    <lineage>
        <taxon>Bacteria</taxon>
        <taxon>Bacillati</taxon>
        <taxon>Bacillota</taxon>
        <taxon>Erysipelotrichia</taxon>
        <taxon>Erysipelotrichales</taxon>
        <taxon>Erysipelotrichaceae</taxon>
        <taxon>Ileibacterium</taxon>
    </lineage>
</organism>
<dbReference type="InterPro" id="IPR050126">
    <property type="entry name" value="Ap4A_hydrolase"/>
</dbReference>
<evidence type="ECO:0000313" key="2">
    <source>
        <dbReference type="EMBL" id="OLU37469.1"/>
    </source>
</evidence>
<protein>
    <recommendedName>
        <fullName evidence="1">Calcineurin-like phosphoesterase domain-containing protein</fullName>
    </recommendedName>
</protein>
<dbReference type="GO" id="GO:0005737">
    <property type="term" value="C:cytoplasm"/>
    <property type="evidence" value="ECO:0007669"/>
    <property type="project" value="TreeGrafter"/>
</dbReference>
<name>A0A1U7NDR4_9FIRM</name>
<proteinExistence type="predicted"/>
<dbReference type="Pfam" id="PF00149">
    <property type="entry name" value="Metallophos"/>
    <property type="match status" value="1"/>
</dbReference>
<dbReference type="OrthoDB" id="384253at2"/>
<dbReference type="InterPro" id="IPR004843">
    <property type="entry name" value="Calcineurin-like_PHP"/>
</dbReference>
<dbReference type="SUPFAM" id="SSF56300">
    <property type="entry name" value="Metallo-dependent phosphatases"/>
    <property type="match status" value="1"/>
</dbReference>
<reference evidence="2 3" key="1">
    <citation type="submission" date="2016-11" db="EMBL/GenBank/DDBJ databases">
        <title>Description of two novel members of the family Erysipelotrichaceae: Ileibacterium lipovorans gen. nov., sp. nov. and Dubosiella newyorkensis, gen. nov., sp. nov.</title>
        <authorList>
            <person name="Cox L.M."/>
            <person name="Sohn J."/>
            <person name="Tyrrell K.L."/>
            <person name="Citron D.M."/>
            <person name="Lawson P.A."/>
            <person name="Patel N.B."/>
            <person name="Iizumi T."/>
            <person name="Perez-Perez G.I."/>
            <person name="Goldstein E.J."/>
            <person name="Blaser M.J."/>
        </authorList>
    </citation>
    <scope>NUCLEOTIDE SEQUENCE [LARGE SCALE GENOMIC DNA]</scope>
    <source>
        <strain evidence="2 3">NYU-BL-A3</strain>
    </source>
</reference>